<dbReference type="Pfam" id="PF05638">
    <property type="entry name" value="T6SS_HCP"/>
    <property type="match status" value="1"/>
</dbReference>
<organism evidence="2 3">
    <name type="scientific">Granulicella aggregans</name>
    <dbReference type="NCBI Taxonomy" id="474949"/>
    <lineage>
        <taxon>Bacteria</taxon>
        <taxon>Pseudomonadati</taxon>
        <taxon>Acidobacteriota</taxon>
        <taxon>Terriglobia</taxon>
        <taxon>Terriglobales</taxon>
        <taxon>Acidobacteriaceae</taxon>
        <taxon>Granulicella</taxon>
    </lineage>
</organism>
<proteinExistence type="predicted"/>
<reference evidence="2 3" key="1">
    <citation type="submission" date="2020-08" db="EMBL/GenBank/DDBJ databases">
        <title>Genomic Encyclopedia of Type Strains, Phase IV (KMG-V): Genome sequencing to study the core and pangenomes of soil and plant-associated prokaryotes.</title>
        <authorList>
            <person name="Whitman W."/>
        </authorList>
    </citation>
    <scope>NUCLEOTIDE SEQUENCE [LARGE SCALE GENOMIC DNA]</scope>
    <source>
        <strain evidence="2 3">M8UP14</strain>
    </source>
</reference>
<gene>
    <name evidence="2" type="ORF">HDF16_001748</name>
</gene>
<evidence type="ECO:0000313" key="2">
    <source>
        <dbReference type="EMBL" id="MBB5057063.1"/>
    </source>
</evidence>
<keyword evidence="1" id="KW-0732">Signal</keyword>
<comment type="caution">
    <text evidence="2">The sequence shown here is derived from an EMBL/GenBank/DDBJ whole genome shotgun (WGS) entry which is preliminary data.</text>
</comment>
<dbReference type="PROSITE" id="PS51257">
    <property type="entry name" value="PROKAR_LIPOPROTEIN"/>
    <property type="match status" value="1"/>
</dbReference>
<evidence type="ECO:0000256" key="1">
    <source>
        <dbReference type="SAM" id="SignalP"/>
    </source>
</evidence>
<dbReference type="AlphaFoldDB" id="A0A7W8E2N2"/>
<accession>A0A7W8E2N2</accession>
<dbReference type="SUPFAM" id="SSF141452">
    <property type="entry name" value="Hcp1-like"/>
    <property type="match status" value="1"/>
</dbReference>
<sequence>MKMLSSLVVILTVGCGSIFAQDNPITARTATIAVTLKSYGDTAAACVFNASSVKYNIEQTLNIGSQSSGAGAGKITFNPLSIVKPIDLCSPVFFSSAVSGTAFSEVLVVISPPAGNASQSTFVIRLGLAAVKDLTDAAADKTVIQEQVLLEYGDLTLAELSPSGSLLSCRGWDRVRNVQDSSHCSELQGK</sequence>
<dbReference type="Proteomes" id="UP000540989">
    <property type="component" value="Unassembled WGS sequence"/>
</dbReference>
<name>A0A7W8E2N2_9BACT</name>
<dbReference type="Gene3D" id="2.30.110.20">
    <property type="entry name" value="Hcp1-like"/>
    <property type="match status" value="1"/>
</dbReference>
<keyword evidence="3" id="KW-1185">Reference proteome</keyword>
<dbReference type="InterPro" id="IPR036624">
    <property type="entry name" value="Hcp1-lik_sf"/>
</dbReference>
<feature type="signal peptide" evidence="1">
    <location>
        <begin position="1"/>
        <end position="20"/>
    </location>
</feature>
<dbReference type="InterPro" id="IPR008514">
    <property type="entry name" value="T6SS_Hcp"/>
</dbReference>
<evidence type="ECO:0000313" key="3">
    <source>
        <dbReference type="Proteomes" id="UP000540989"/>
    </source>
</evidence>
<feature type="chain" id="PRO_5030813593" evidence="1">
    <location>
        <begin position="21"/>
        <end position="190"/>
    </location>
</feature>
<protein>
    <submittedName>
        <fullName evidence="2">Type VI protein secretion system component Hcp</fullName>
    </submittedName>
</protein>
<dbReference type="EMBL" id="JACHIP010000002">
    <property type="protein sequence ID" value="MBB5057063.1"/>
    <property type="molecule type" value="Genomic_DNA"/>
</dbReference>